<proteinExistence type="predicted"/>
<dbReference type="InParanoid" id="A0A3P7E340"/>
<reference evidence="1 2" key="1">
    <citation type="submission" date="2018-11" db="EMBL/GenBank/DDBJ databases">
        <authorList>
            <consortium name="Pathogen Informatics"/>
        </authorList>
    </citation>
    <scope>NUCLEOTIDE SEQUENCE [LARGE SCALE GENOMIC DNA]</scope>
</reference>
<dbReference type="Proteomes" id="UP000270924">
    <property type="component" value="Unassembled WGS sequence"/>
</dbReference>
<keyword evidence="2" id="KW-1185">Reference proteome</keyword>
<accession>A0A3P7E340</accession>
<organism evidence="1 2">
    <name type="scientific">Wuchereria bancrofti</name>
    <dbReference type="NCBI Taxonomy" id="6293"/>
    <lineage>
        <taxon>Eukaryota</taxon>
        <taxon>Metazoa</taxon>
        <taxon>Ecdysozoa</taxon>
        <taxon>Nematoda</taxon>
        <taxon>Chromadorea</taxon>
        <taxon>Rhabditida</taxon>
        <taxon>Spirurina</taxon>
        <taxon>Spiruromorpha</taxon>
        <taxon>Filarioidea</taxon>
        <taxon>Onchocercidae</taxon>
        <taxon>Wuchereria</taxon>
    </lineage>
</organism>
<evidence type="ECO:0000313" key="2">
    <source>
        <dbReference type="Proteomes" id="UP000270924"/>
    </source>
</evidence>
<sequence length="33" mass="3829">MTHIRNVVVCHIMSNDGLMNASKLCNEKKEKKR</sequence>
<dbReference type="EMBL" id="UYWW01001479">
    <property type="protein sequence ID" value="VDM10554.1"/>
    <property type="molecule type" value="Genomic_DNA"/>
</dbReference>
<gene>
    <name evidence="1" type="ORF">WBA_LOCUS3940</name>
</gene>
<dbReference type="AlphaFoldDB" id="A0A3P7E340"/>
<protein>
    <submittedName>
        <fullName evidence="1">Uncharacterized protein</fullName>
    </submittedName>
</protein>
<evidence type="ECO:0000313" key="1">
    <source>
        <dbReference type="EMBL" id="VDM10554.1"/>
    </source>
</evidence>
<name>A0A3P7E340_WUCBA</name>